<name>A0AA36MIG4_9DINO</name>
<protein>
    <recommendedName>
        <fullName evidence="3">ANK_REP_REGION domain-containing protein</fullName>
    </recommendedName>
</protein>
<evidence type="ECO:0008006" key="3">
    <source>
        <dbReference type="Google" id="ProtNLM"/>
    </source>
</evidence>
<evidence type="ECO:0000313" key="1">
    <source>
        <dbReference type="EMBL" id="CAJ1372886.1"/>
    </source>
</evidence>
<gene>
    <name evidence="1" type="ORF">EVOR1521_LOCUS2868</name>
</gene>
<dbReference type="EMBL" id="CAUJNA010000162">
    <property type="protein sequence ID" value="CAJ1372886.1"/>
    <property type="molecule type" value="Genomic_DNA"/>
</dbReference>
<organism evidence="1 2">
    <name type="scientific">Effrenium voratum</name>
    <dbReference type="NCBI Taxonomy" id="2562239"/>
    <lineage>
        <taxon>Eukaryota</taxon>
        <taxon>Sar</taxon>
        <taxon>Alveolata</taxon>
        <taxon>Dinophyceae</taxon>
        <taxon>Suessiales</taxon>
        <taxon>Symbiodiniaceae</taxon>
        <taxon>Effrenium</taxon>
    </lineage>
</organism>
<accession>A0AA36MIG4</accession>
<dbReference type="Gene3D" id="1.25.40.20">
    <property type="entry name" value="Ankyrin repeat-containing domain"/>
    <property type="match status" value="1"/>
</dbReference>
<reference evidence="1" key="1">
    <citation type="submission" date="2023-08" db="EMBL/GenBank/DDBJ databases">
        <authorList>
            <person name="Chen Y."/>
            <person name="Shah S."/>
            <person name="Dougan E. K."/>
            <person name="Thang M."/>
            <person name="Chan C."/>
        </authorList>
    </citation>
    <scope>NUCLEOTIDE SEQUENCE</scope>
</reference>
<evidence type="ECO:0000313" key="2">
    <source>
        <dbReference type="Proteomes" id="UP001178507"/>
    </source>
</evidence>
<dbReference type="SUPFAM" id="SSF48403">
    <property type="entry name" value="Ankyrin repeat"/>
    <property type="match status" value="1"/>
</dbReference>
<comment type="caution">
    <text evidence="1">The sequence shown here is derived from an EMBL/GenBank/DDBJ whole genome shotgun (WGS) entry which is preliminary data.</text>
</comment>
<sequence>MAELVFEQVGGRCKLSSPDDFISHLTNDVAKPRRKSSLNGQWLKHQQSLQEQAKIADFLRRHRFMDDLDAPKFSCLGFKYTFPLVEAARAEDGLMVLLLIRFGADLYQKNHWGYTAFDYIKSKALRRKAHSLHLKIRLGL</sequence>
<proteinExistence type="predicted"/>
<dbReference type="AlphaFoldDB" id="A0AA36MIG4"/>
<dbReference type="InterPro" id="IPR036770">
    <property type="entry name" value="Ankyrin_rpt-contain_sf"/>
</dbReference>
<keyword evidence="2" id="KW-1185">Reference proteome</keyword>
<dbReference type="Proteomes" id="UP001178507">
    <property type="component" value="Unassembled WGS sequence"/>
</dbReference>